<dbReference type="Gene3D" id="3.40.50.960">
    <property type="entry name" value="Lumazine/riboflavin synthase"/>
    <property type="match status" value="1"/>
</dbReference>
<comment type="function">
    <text evidence="7">Catalyzes the formation of 6,7-dimethyl-8-ribityllumazine by condensation of 5-amino-6-(D-ribitylamino)uracil with 3,4-dihydroxy-2-butanone 4-phosphate. This is the penultimate step in the biosynthesis of riboflavin.</text>
</comment>
<comment type="pathway">
    <text evidence="1 7">Cofactor biosynthesis; riboflavin biosynthesis; riboflavin from 2-hydroxy-3-oxobutyl phosphate and 5-amino-6-(D-ribitylamino)uracil: step 1/2.</text>
</comment>
<dbReference type="InterPro" id="IPR002180">
    <property type="entry name" value="LS/RS"/>
</dbReference>
<dbReference type="NCBIfam" id="TIGR00114">
    <property type="entry name" value="lumazine-synth"/>
    <property type="match status" value="1"/>
</dbReference>
<keyword evidence="5 7" id="KW-0808">Transferase</keyword>
<proteinExistence type="inferred from homology"/>
<gene>
    <name evidence="7 8" type="primary">ribH</name>
    <name evidence="8" type="ORF">COU30_00225</name>
</gene>
<dbReference type="PANTHER" id="PTHR21058:SF0">
    <property type="entry name" value="6,7-DIMETHYL-8-RIBITYLLUMAZINE SYNTHASE"/>
    <property type="match status" value="1"/>
</dbReference>
<dbReference type="SUPFAM" id="SSF52121">
    <property type="entry name" value="Lumazine synthase"/>
    <property type="match status" value="1"/>
</dbReference>
<feature type="binding site" evidence="7">
    <location>
        <begin position="58"/>
        <end position="60"/>
    </location>
    <ligand>
        <name>5-amino-6-(D-ribitylamino)uracil</name>
        <dbReference type="ChEBI" id="CHEBI:15934"/>
    </ligand>
</feature>
<dbReference type="GO" id="GO:0000906">
    <property type="term" value="F:6,7-dimethyl-8-ribityllumazine synthase activity"/>
    <property type="evidence" value="ECO:0007669"/>
    <property type="project" value="UniProtKB-UniRule"/>
</dbReference>
<dbReference type="InterPro" id="IPR036467">
    <property type="entry name" value="LS/RS_sf"/>
</dbReference>
<feature type="active site" description="Proton donor" evidence="7">
    <location>
        <position position="90"/>
    </location>
</feature>
<evidence type="ECO:0000313" key="8">
    <source>
        <dbReference type="EMBL" id="PIR77847.1"/>
    </source>
</evidence>
<dbReference type="EMBL" id="PFBW01000011">
    <property type="protein sequence ID" value="PIR77847.1"/>
    <property type="molecule type" value="Genomic_DNA"/>
</dbReference>
<dbReference type="CDD" id="cd09209">
    <property type="entry name" value="Lumazine_synthase-I"/>
    <property type="match status" value="1"/>
</dbReference>
<dbReference type="AlphaFoldDB" id="A0A2M6P2D0"/>
<evidence type="ECO:0000256" key="5">
    <source>
        <dbReference type="ARBA" id="ARBA00022679"/>
    </source>
</evidence>
<evidence type="ECO:0000256" key="6">
    <source>
        <dbReference type="ARBA" id="ARBA00048785"/>
    </source>
</evidence>
<evidence type="ECO:0000256" key="3">
    <source>
        <dbReference type="ARBA" id="ARBA00012664"/>
    </source>
</evidence>
<evidence type="ECO:0000256" key="4">
    <source>
        <dbReference type="ARBA" id="ARBA00022619"/>
    </source>
</evidence>
<dbReference type="GO" id="GO:0009349">
    <property type="term" value="C:riboflavin synthase complex"/>
    <property type="evidence" value="ECO:0007669"/>
    <property type="project" value="UniProtKB-UniRule"/>
</dbReference>
<dbReference type="Pfam" id="PF00885">
    <property type="entry name" value="DMRL_synthase"/>
    <property type="match status" value="1"/>
</dbReference>
<dbReference type="EC" id="2.5.1.78" evidence="3 7"/>
<comment type="similarity">
    <text evidence="2 7">Belongs to the DMRL synthase family.</text>
</comment>
<organism evidence="8 9">
    <name type="scientific">Candidatus Magasanikbacteria bacterium CG10_big_fil_rev_8_21_14_0_10_38_6</name>
    <dbReference type="NCBI Taxonomy" id="1974647"/>
    <lineage>
        <taxon>Bacteria</taxon>
        <taxon>Candidatus Magasanikiibacteriota</taxon>
    </lineage>
</organism>
<comment type="catalytic activity">
    <reaction evidence="6 7">
        <text>(2S)-2-hydroxy-3-oxobutyl phosphate + 5-amino-6-(D-ribitylamino)uracil = 6,7-dimethyl-8-(1-D-ribityl)lumazine + phosphate + 2 H2O + H(+)</text>
        <dbReference type="Rhea" id="RHEA:26152"/>
        <dbReference type="ChEBI" id="CHEBI:15377"/>
        <dbReference type="ChEBI" id="CHEBI:15378"/>
        <dbReference type="ChEBI" id="CHEBI:15934"/>
        <dbReference type="ChEBI" id="CHEBI:43474"/>
        <dbReference type="ChEBI" id="CHEBI:58201"/>
        <dbReference type="ChEBI" id="CHEBI:58830"/>
        <dbReference type="EC" id="2.5.1.78"/>
    </reaction>
</comment>
<name>A0A2M6P2D0_9BACT</name>
<dbReference type="GO" id="GO:0009231">
    <property type="term" value="P:riboflavin biosynthetic process"/>
    <property type="evidence" value="ECO:0007669"/>
    <property type="project" value="UniProtKB-UniRule"/>
</dbReference>
<keyword evidence="4 7" id="KW-0686">Riboflavin biosynthesis</keyword>
<feature type="binding site" evidence="7">
    <location>
        <begin position="82"/>
        <end position="84"/>
    </location>
    <ligand>
        <name>5-amino-6-(D-ribitylamino)uracil</name>
        <dbReference type="ChEBI" id="CHEBI:15934"/>
    </ligand>
</feature>
<feature type="binding site" evidence="7">
    <location>
        <position position="129"/>
    </location>
    <ligand>
        <name>(2S)-2-hydroxy-3-oxobutyl phosphate</name>
        <dbReference type="ChEBI" id="CHEBI:58830"/>
    </ligand>
</feature>
<feature type="binding site" evidence="7">
    <location>
        <position position="24"/>
    </location>
    <ligand>
        <name>5-amino-6-(D-ribitylamino)uracil</name>
        <dbReference type="ChEBI" id="CHEBI:15934"/>
    </ligand>
</feature>
<feature type="binding site" evidence="7">
    <location>
        <begin position="87"/>
        <end position="88"/>
    </location>
    <ligand>
        <name>(2S)-2-hydroxy-3-oxobutyl phosphate</name>
        <dbReference type="ChEBI" id="CHEBI:58830"/>
    </ligand>
</feature>
<dbReference type="UniPathway" id="UPA00275">
    <property type="reaction ID" value="UER00404"/>
</dbReference>
<dbReference type="Proteomes" id="UP000228528">
    <property type="component" value="Unassembled WGS sequence"/>
</dbReference>
<dbReference type="PANTHER" id="PTHR21058">
    <property type="entry name" value="6,7-DIMETHYL-8-RIBITYLLUMAZINE SYNTHASE DMRL SYNTHASE LUMAZINE SYNTHASE"/>
    <property type="match status" value="1"/>
</dbReference>
<evidence type="ECO:0000256" key="2">
    <source>
        <dbReference type="ARBA" id="ARBA00007424"/>
    </source>
</evidence>
<dbReference type="InterPro" id="IPR034964">
    <property type="entry name" value="LS"/>
</dbReference>
<evidence type="ECO:0000256" key="7">
    <source>
        <dbReference type="HAMAP-Rule" id="MF_00178"/>
    </source>
</evidence>
<comment type="caution">
    <text evidence="8">The sequence shown here is derived from an EMBL/GenBank/DDBJ whole genome shotgun (WGS) entry which is preliminary data.</text>
</comment>
<feature type="binding site" evidence="7">
    <location>
        <position position="115"/>
    </location>
    <ligand>
        <name>5-amino-6-(D-ribitylamino)uracil</name>
        <dbReference type="ChEBI" id="CHEBI:15934"/>
    </ligand>
</feature>
<reference evidence="9" key="1">
    <citation type="submission" date="2017-09" db="EMBL/GenBank/DDBJ databases">
        <title>Depth-based differentiation of microbial function through sediment-hosted aquifers and enrichment of novel symbionts in the deep terrestrial subsurface.</title>
        <authorList>
            <person name="Probst A.J."/>
            <person name="Ladd B."/>
            <person name="Jarett J.K."/>
            <person name="Geller-Mcgrath D.E."/>
            <person name="Sieber C.M.K."/>
            <person name="Emerson J.B."/>
            <person name="Anantharaman K."/>
            <person name="Thomas B.C."/>
            <person name="Malmstrom R."/>
            <person name="Stieglmeier M."/>
            <person name="Klingl A."/>
            <person name="Woyke T."/>
            <person name="Ryan C.M."/>
            <person name="Banfield J.F."/>
        </authorList>
    </citation>
    <scope>NUCLEOTIDE SEQUENCE [LARGE SCALE GENOMIC DNA]</scope>
</reference>
<dbReference type="HAMAP" id="MF_00178">
    <property type="entry name" value="Lumazine_synth"/>
    <property type="match status" value="1"/>
</dbReference>
<sequence length="146" mass="16155">MAKGITLPKQQGVGKRIGIVSTLWNKEVVDQLVNECKQALLDSEVANQDIILYEVPGAYELPRGAKQLMEKEHVDAVVCIGVLVKGQTMHFEYISEAVTQGIMTLNLTTDIPVTYGVLNCLSEDQVLSRKNHAYEWGLSAIHMSNL</sequence>
<accession>A0A2M6P2D0</accession>
<protein>
    <recommendedName>
        <fullName evidence="3 7">6,7-dimethyl-8-ribityllumazine synthase</fullName>
        <shortName evidence="7">DMRL synthase</shortName>
        <shortName evidence="7">LS</shortName>
        <shortName evidence="7">Lumazine synthase</shortName>
        <ecNumber evidence="3 7">2.5.1.78</ecNumber>
    </recommendedName>
</protein>
<evidence type="ECO:0000256" key="1">
    <source>
        <dbReference type="ARBA" id="ARBA00004917"/>
    </source>
</evidence>
<evidence type="ECO:0000313" key="9">
    <source>
        <dbReference type="Proteomes" id="UP000228528"/>
    </source>
</evidence>